<reference evidence="2" key="1">
    <citation type="journal article" date="2019" name="Sci. Rep.">
        <title>Draft genome of Tanacetum cinerariifolium, the natural source of mosquito coil.</title>
        <authorList>
            <person name="Yamashiro T."/>
            <person name="Shiraishi A."/>
            <person name="Satake H."/>
            <person name="Nakayama K."/>
        </authorList>
    </citation>
    <scope>NUCLEOTIDE SEQUENCE</scope>
</reference>
<proteinExistence type="predicted"/>
<organism evidence="2">
    <name type="scientific">Tanacetum cinerariifolium</name>
    <name type="common">Dalmatian daisy</name>
    <name type="synonym">Chrysanthemum cinerariifolium</name>
    <dbReference type="NCBI Taxonomy" id="118510"/>
    <lineage>
        <taxon>Eukaryota</taxon>
        <taxon>Viridiplantae</taxon>
        <taxon>Streptophyta</taxon>
        <taxon>Embryophyta</taxon>
        <taxon>Tracheophyta</taxon>
        <taxon>Spermatophyta</taxon>
        <taxon>Magnoliopsida</taxon>
        <taxon>eudicotyledons</taxon>
        <taxon>Gunneridae</taxon>
        <taxon>Pentapetalae</taxon>
        <taxon>asterids</taxon>
        <taxon>campanulids</taxon>
        <taxon>Asterales</taxon>
        <taxon>Asteraceae</taxon>
        <taxon>Asteroideae</taxon>
        <taxon>Anthemideae</taxon>
        <taxon>Anthemidinae</taxon>
        <taxon>Tanacetum</taxon>
    </lineage>
</organism>
<accession>A0A699XJL2</accession>
<feature type="compositionally biased region" description="Polar residues" evidence="1">
    <location>
        <begin position="72"/>
        <end position="89"/>
    </location>
</feature>
<dbReference type="EMBL" id="BKCJ011836879">
    <property type="protein sequence ID" value="GFD57091.1"/>
    <property type="molecule type" value="Genomic_DNA"/>
</dbReference>
<comment type="caution">
    <text evidence="2">The sequence shown here is derived from an EMBL/GenBank/DDBJ whole genome shotgun (WGS) entry which is preliminary data.</text>
</comment>
<feature type="non-terminal residue" evidence="2">
    <location>
        <position position="1"/>
    </location>
</feature>
<feature type="region of interest" description="Disordered" evidence="1">
    <location>
        <begin position="69"/>
        <end position="89"/>
    </location>
</feature>
<feature type="compositionally biased region" description="Low complexity" evidence="1">
    <location>
        <begin position="9"/>
        <end position="31"/>
    </location>
</feature>
<evidence type="ECO:0000256" key="1">
    <source>
        <dbReference type="SAM" id="MobiDB-lite"/>
    </source>
</evidence>
<feature type="region of interest" description="Disordered" evidence="1">
    <location>
        <begin position="1"/>
        <end position="31"/>
    </location>
</feature>
<protein>
    <submittedName>
        <fullName evidence="2">Uncharacterized protein</fullName>
    </submittedName>
</protein>
<name>A0A699XJL2_TANCI</name>
<dbReference type="AlphaFoldDB" id="A0A699XJL2"/>
<gene>
    <name evidence="2" type="ORF">Tci_929060</name>
</gene>
<feature type="non-terminal residue" evidence="2">
    <location>
        <position position="89"/>
    </location>
</feature>
<evidence type="ECO:0000313" key="2">
    <source>
        <dbReference type="EMBL" id="GFD57091.1"/>
    </source>
</evidence>
<sequence>VPARRAADRNPPAAAAAAAAPAAQPAGEAQAAAPVSTAERVAQIDESVQEVFGSLQSLLHDLRGTVAPKLDSATSSTAQPISTNDLLRL</sequence>